<evidence type="ECO:0000313" key="3">
    <source>
        <dbReference type="Proteomes" id="UP000639772"/>
    </source>
</evidence>
<feature type="region of interest" description="Disordered" evidence="1">
    <location>
        <begin position="1"/>
        <end position="26"/>
    </location>
</feature>
<evidence type="ECO:0000256" key="1">
    <source>
        <dbReference type="SAM" id="MobiDB-lite"/>
    </source>
</evidence>
<name>A0A835QM11_VANPL</name>
<dbReference type="EMBL" id="JADCNM010000008">
    <property type="protein sequence ID" value="KAG0472169.1"/>
    <property type="molecule type" value="Genomic_DNA"/>
</dbReference>
<reference evidence="2 3" key="1">
    <citation type="journal article" date="2020" name="Nat. Food">
        <title>A phased Vanilla planifolia genome enables genetic improvement of flavour and production.</title>
        <authorList>
            <person name="Hasing T."/>
            <person name="Tang H."/>
            <person name="Brym M."/>
            <person name="Khazi F."/>
            <person name="Huang T."/>
            <person name="Chambers A.H."/>
        </authorList>
    </citation>
    <scope>NUCLEOTIDE SEQUENCE [LARGE SCALE GENOMIC DNA]</scope>
    <source>
        <tissue evidence="2">Leaf</tissue>
    </source>
</reference>
<sequence>MYNAGRPDLSGAPQRRRKSGDAEARRKRRVASYKAYTVESKVKASILSGFRWIKDKCSTLSLTNRLLHWVHARDCALPVLLQFLSGATRLAVREREGEQGDLAEYGSLLEEISARRAWFRNRKLLQSEPLQLEGSGDAAGGTELSGAGNRTAGNTRWNLEEELFVFLEKLCYSREQGS</sequence>
<gene>
    <name evidence="2" type="ORF">HPP92_016715</name>
</gene>
<dbReference type="OrthoDB" id="660385at2759"/>
<accession>A0A835QM11</accession>
<dbReference type="InterPro" id="IPR021899">
    <property type="entry name" value="DUF3511"/>
</dbReference>
<dbReference type="AlphaFoldDB" id="A0A835QM11"/>
<comment type="caution">
    <text evidence="2">The sequence shown here is derived from an EMBL/GenBank/DDBJ whole genome shotgun (WGS) entry which is preliminary data.</text>
</comment>
<proteinExistence type="predicted"/>
<dbReference type="PANTHER" id="PTHR33193">
    <property type="entry name" value="DOMAIN PROTEIN, PUTATIVE (DUF3511)-RELATED"/>
    <property type="match status" value="1"/>
</dbReference>
<dbReference type="PANTHER" id="PTHR33193:SF13">
    <property type="entry name" value="EXPRESSED PROTEIN"/>
    <property type="match status" value="1"/>
</dbReference>
<evidence type="ECO:0000313" key="2">
    <source>
        <dbReference type="EMBL" id="KAG0472169.1"/>
    </source>
</evidence>
<dbReference type="Pfam" id="PF12023">
    <property type="entry name" value="DUF3511"/>
    <property type="match status" value="1"/>
</dbReference>
<protein>
    <submittedName>
        <fullName evidence="2">Uncharacterized protein</fullName>
    </submittedName>
</protein>
<organism evidence="2 3">
    <name type="scientific">Vanilla planifolia</name>
    <name type="common">Vanilla</name>
    <dbReference type="NCBI Taxonomy" id="51239"/>
    <lineage>
        <taxon>Eukaryota</taxon>
        <taxon>Viridiplantae</taxon>
        <taxon>Streptophyta</taxon>
        <taxon>Embryophyta</taxon>
        <taxon>Tracheophyta</taxon>
        <taxon>Spermatophyta</taxon>
        <taxon>Magnoliopsida</taxon>
        <taxon>Liliopsida</taxon>
        <taxon>Asparagales</taxon>
        <taxon>Orchidaceae</taxon>
        <taxon>Vanilloideae</taxon>
        <taxon>Vanilleae</taxon>
        <taxon>Vanilla</taxon>
    </lineage>
</organism>
<dbReference type="Proteomes" id="UP000639772">
    <property type="component" value="Unassembled WGS sequence"/>
</dbReference>